<dbReference type="EMBL" id="CAEZVM010000015">
    <property type="protein sequence ID" value="CAB4630645.1"/>
    <property type="molecule type" value="Genomic_DNA"/>
</dbReference>
<feature type="domain" description="Ionotropic glutamate receptor C-terminal" evidence="3">
    <location>
        <begin position="46"/>
        <end position="273"/>
    </location>
</feature>
<feature type="domain" description="Solute-binding protein family 3/N-terminal" evidence="2">
    <location>
        <begin position="46"/>
        <end position="273"/>
    </location>
</feature>
<dbReference type="SMART" id="SM00062">
    <property type="entry name" value="PBPb"/>
    <property type="match status" value="1"/>
</dbReference>
<dbReference type="CDD" id="cd13530">
    <property type="entry name" value="PBP2_peptides_like"/>
    <property type="match status" value="1"/>
</dbReference>
<protein>
    <submittedName>
        <fullName evidence="4">Unannotated protein</fullName>
    </submittedName>
</protein>
<evidence type="ECO:0000259" key="2">
    <source>
        <dbReference type="SMART" id="SM00062"/>
    </source>
</evidence>
<name>A0A6J6J1X2_9ZZZZ</name>
<evidence type="ECO:0000313" key="4">
    <source>
        <dbReference type="EMBL" id="CAB4630645.1"/>
    </source>
</evidence>
<dbReference type="PANTHER" id="PTHR35936">
    <property type="entry name" value="MEMBRANE-BOUND LYTIC MUREIN TRANSGLYCOSYLASE F"/>
    <property type="match status" value="1"/>
</dbReference>
<dbReference type="AlphaFoldDB" id="A0A6J6J1X2"/>
<proteinExistence type="predicted"/>
<dbReference type="PANTHER" id="PTHR35936:SF17">
    <property type="entry name" value="ARGININE-BINDING EXTRACELLULAR PROTEIN ARTP"/>
    <property type="match status" value="1"/>
</dbReference>
<dbReference type="Gene3D" id="3.40.190.10">
    <property type="entry name" value="Periplasmic binding protein-like II"/>
    <property type="match status" value="2"/>
</dbReference>
<gene>
    <name evidence="4" type="ORF">UFOPK2032_00571</name>
</gene>
<accession>A0A6J6J1X2</accession>
<dbReference type="SMART" id="SM00079">
    <property type="entry name" value="PBPe"/>
    <property type="match status" value="1"/>
</dbReference>
<dbReference type="SUPFAM" id="SSF53850">
    <property type="entry name" value="Periplasmic binding protein-like II"/>
    <property type="match status" value="1"/>
</dbReference>
<evidence type="ECO:0000256" key="1">
    <source>
        <dbReference type="ARBA" id="ARBA00022729"/>
    </source>
</evidence>
<sequence>MSISSVKKIAVALATSAALAFTLSGCAPAATPEATPDALQTITAGKLTIGTGLPAYEPWVVGDAPESGEGFEAAVAYAVAAELGFAPEDVVWVRTTFDEAIAPGVKSFDFNLQQYSITPERQASVDFSAPYYATAQTVITVAGSAAAEAKSLADLKGLVIGAATGTTSFSAIENIIMPTAGAKAFNSNDDAKAALASGQVDAIVVDLPTAFYLTAVELDGGMILGQLAGAEAGDSFGLVLDKGSPLTAAVSAAVEALRASGKLAELEATWLADFAGAPVLK</sequence>
<dbReference type="InterPro" id="IPR001638">
    <property type="entry name" value="Solute-binding_3/MltF_N"/>
</dbReference>
<organism evidence="4">
    <name type="scientific">freshwater metagenome</name>
    <dbReference type="NCBI Taxonomy" id="449393"/>
    <lineage>
        <taxon>unclassified sequences</taxon>
        <taxon>metagenomes</taxon>
        <taxon>ecological metagenomes</taxon>
    </lineage>
</organism>
<keyword evidence="1" id="KW-0732">Signal</keyword>
<dbReference type="InterPro" id="IPR001320">
    <property type="entry name" value="Iontro_rcpt_C"/>
</dbReference>
<evidence type="ECO:0000259" key="3">
    <source>
        <dbReference type="SMART" id="SM00079"/>
    </source>
</evidence>
<dbReference type="PROSITE" id="PS51257">
    <property type="entry name" value="PROKAR_LIPOPROTEIN"/>
    <property type="match status" value="1"/>
</dbReference>
<dbReference type="GO" id="GO:0015276">
    <property type="term" value="F:ligand-gated monoatomic ion channel activity"/>
    <property type="evidence" value="ECO:0007669"/>
    <property type="project" value="InterPro"/>
</dbReference>
<reference evidence="4" key="1">
    <citation type="submission" date="2020-05" db="EMBL/GenBank/DDBJ databases">
        <authorList>
            <person name="Chiriac C."/>
            <person name="Salcher M."/>
            <person name="Ghai R."/>
            <person name="Kavagutti S V."/>
        </authorList>
    </citation>
    <scope>NUCLEOTIDE SEQUENCE</scope>
</reference>
<dbReference type="GO" id="GO:0016020">
    <property type="term" value="C:membrane"/>
    <property type="evidence" value="ECO:0007669"/>
    <property type="project" value="InterPro"/>
</dbReference>
<dbReference type="Pfam" id="PF00497">
    <property type="entry name" value="SBP_bac_3"/>
    <property type="match status" value="1"/>
</dbReference>